<dbReference type="InterPro" id="IPR026870">
    <property type="entry name" value="Zinc_ribbon_dom"/>
</dbReference>
<dbReference type="Pfam" id="PF13240">
    <property type="entry name" value="Zn_Ribbon_1"/>
    <property type="match status" value="1"/>
</dbReference>
<gene>
    <name evidence="2" type="ORF">S03H2_51129</name>
</gene>
<dbReference type="SUPFAM" id="SSF117782">
    <property type="entry name" value="YbjQ-like"/>
    <property type="match status" value="1"/>
</dbReference>
<proteinExistence type="predicted"/>
<feature type="domain" description="Zinc-ribbon" evidence="1">
    <location>
        <begin position="90"/>
        <end position="108"/>
    </location>
</feature>
<dbReference type="Gene3D" id="3.30.110.70">
    <property type="entry name" value="Hypothetical protein apc22750. Chain B"/>
    <property type="match status" value="1"/>
</dbReference>
<name>X1INI4_9ZZZZ</name>
<evidence type="ECO:0000313" key="2">
    <source>
        <dbReference type="EMBL" id="GAH70815.1"/>
    </source>
</evidence>
<protein>
    <recommendedName>
        <fullName evidence="1">Zinc-ribbon domain-containing protein</fullName>
    </recommendedName>
</protein>
<evidence type="ECO:0000259" key="1">
    <source>
        <dbReference type="Pfam" id="PF13240"/>
    </source>
</evidence>
<sequence>MIVSKTDKIPNKKIVSVLGKVKTRQTTSYEKYEWKARDRMIRKAKKMGANAIINFSYRRLGLWEVYEYYRGLAGIVEDILPIQKVLSNDYCWQCGKRIKDNARYCGSCYAKQ</sequence>
<comment type="caution">
    <text evidence="2">The sequence shown here is derived from an EMBL/GenBank/DDBJ whole genome shotgun (WGS) entry which is preliminary data.</text>
</comment>
<reference evidence="2" key="1">
    <citation type="journal article" date="2014" name="Front. Microbiol.">
        <title>High frequency of phylogenetically diverse reductive dehalogenase-homologous genes in deep subseafloor sedimentary metagenomes.</title>
        <authorList>
            <person name="Kawai M."/>
            <person name="Futagami T."/>
            <person name="Toyoda A."/>
            <person name="Takaki Y."/>
            <person name="Nishi S."/>
            <person name="Hori S."/>
            <person name="Arai W."/>
            <person name="Tsubouchi T."/>
            <person name="Morono Y."/>
            <person name="Uchiyama I."/>
            <person name="Ito T."/>
            <person name="Fujiyama A."/>
            <person name="Inagaki F."/>
            <person name="Takami H."/>
        </authorList>
    </citation>
    <scope>NUCLEOTIDE SEQUENCE</scope>
    <source>
        <strain evidence="2">Expedition CK06-06</strain>
    </source>
</reference>
<organism evidence="2">
    <name type="scientific">marine sediment metagenome</name>
    <dbReference type="NCBI Taxonomy" id="412755"/>
    <lineage>
        <taxon>unclassified sequences</taxon>
        <taxon>metagenomes</taxon>
        <taxon>ecological metagenomes</taxon>
    </lineage>
</organism>
<dbReference type="AlphaFoldDB" id="X1INI4"/>
<accession>X1INI4</accession>
<dbReference type="InterPro" id="IPR035439">
    <property type="entry name" value="UPF0145_dom_sf"/>
</dbReference>
<dbReference type="EMBL" id="BARU01032413">
    <property type="protein sequence ID" value="GAH70815.1"/>
    <property type="molecule type" value="Genomic_DNA"/>
</dbReference>